<organism evidence="2 3">
    <name type="scientific">Silvanigrella aquatica</name>
    <dbReference type="NCBI Taxonomy" id="1915309"/>
    <lineage>
        <taxon>Bacteria</taxon>
        <taxon>Pseudomonadati</taxon>
        <taxon>Bdellovibrionota</taxon>
        <taxon>Oligoflexia</taxon>
        <taxon>Silvanigrellales</taxon>
        <taxon>Silvanigrellaceae</taxon>
        <taxon>Silvanigrella</taxon>
    </lineage>
</organism>
<keyword evidence="1" id="KW-1133">Transmembrane helix</keyword>
<dbReference type="STRING" id="1915309.AXG55_00575"/>
<evidence type="ECO:0000256" key="1">
    <source>
        <dbReference type="SAM" id="Phobius"/>
    </source>
</evidence>
<accession>A0A1L4CX28</accession>
<dbReference type="Proteomes" id="UP000184731">
    <property type="component" value="Chromosome"/>
</dbReference>
<dbReference type="EMBL" id="CP017834">
    <property type="protein sequence ID" value="APJ02505.1"/>
    <property type="molecule type" value="Genomic_DNA"/>
</dbReference>
<dbReference type="KEGG" id="saqi:AXG55_00575"/>
<protein>
    <submittedName>
        <fullName evidence="2">Uncharacterized protein</fullName>
    </submittedName>
</protein>
<reference evidence="2 3" key="1">
    <citation type="submission" date="2016-10" db="EMBL/GenBank/DDBJ databases">
        <title>Silvanigrella aquatica sp. nov., isolated from a freshwater lake located in the Black Forest, Germany, description of Silvanigrellaceae fam. nov., Silvanigrellales ord. nov., reclassification of the order Bdellovibrionales in the class Oligoflexia, reclassification of the families Bacteriovoracaceae and Halobacteriovoraceae in the new order Bacteriovoracales ord. nov., and reclassification of the family Pseudobacteriovoracaceae in the order Oligoflexiales.</title>
        <authorList>
            <person name="Hahn M.W."/>
            <person name="Schmidt J."/>
            <person name="Koll U."/>
            <person name="Rohde M."/>
            <person name="Verbag S."/>
            <person name="Pitt A."/>
            <person name="Nakai R."/>
            <person name="Naganuma T."/>
            <person name="Lang E."/>
        </authorList>
    </citation>
    <scope>NUCLEOTIDE SEQUENCE [LARGE SCALE GENOMIC DNA]</scope>
    <source>
        <strain evidence="2 3">MWH-Nonnen-W8red</strain>
    </source>
</reference>
<keyword evidence="1" id="KW-0472">Membrane</keyword>
<dbReference type="AlphaFoldDB" id="A0A1L4CX28"/>
<evidence type="ECO:0000313" key="3">
    <source>
        <dbReference type="Proteomes" id="UP000184731"/>
    </source>
</evidence>
<evidence type="ECO:0000313" key="2">
    <source>
        <dbReference type="EMBL" id="APJ02505.1"/>
    </source>
</evidence>
<dbReference type="RefSeq" id="WP_148696212.1">
    <property type="nucleotide sequence ID" value="NZ_CP017834.1"/>
</dbReference>
<proteinExistence type="predicted"/>
<keyword evidence="1" id="KW-0812">Transmembrane</keyword>
<sequence length="161" mass="19409">MKKILSYIIIFFVSFLILTSLFKLIKNLSLFQEKKTTFSFGSNKNIENVHRQSKWVQNDYFLPNHAWQYFKLNDEIKVGKKYYLIQKIFDNKMCFFGVFYLKKLHNEFIVLKSEQKYKVSKIEQYAKIKSIRMITLLASENDAVSLRQLENCKDWTYIENL</sequence>
<feature type="transmembrane region" description="Helical" evidence="1">
    <location>
        <begin position="6"/>
        <end position="25"/>
    </location>
</feature>
<keyword evidence="3" id="KW-1185">Reference proteome</keyword>
<gene>
    <name evidence="2" type="ORF">AXG55_00575</name>
</gene>
<name>A0A1L4CX28_9BACT</name>